<gene>
    <name evidence="2" type="ORF">MCYG_01558</name>
</gene>
<evidence type="ECO:0000313" key="2">
    <source>
        <dbReference type="EMBL" id="EEQ28739.1"/>
    </source>
</evidence>
<evidence type="ECO:0000256" key="1">
    <source>
        <dbReference type="SAM" id="SignalP"/>
    </source>
</evidence>
<dbReference type="EMBL" id="DS995702">
    <property type="protein sequence ID" value="EEQ28739.1"/>
    <property type="molecule type" value="Genomic_DNA"/>
</dbReference>
<name>C5FHJ9_ARTOC</name>
<accession>C5FHJ9</accession>
<dbReference type="HOGENOM" id="CLU_2291047_0_0_1"/>
<dbReference type="VEuPathDB" id="FungiDB:MCYG_01558"/>
<dbReference type="GeneID" id="9230763"/>
<dbReference type="OrthoDB" id="10447682at2759"/>
<feature type="signal peptide" evidence="1">
    <location>
        <begin position="1"/>
        <end position="17"/>
    </location>
</feature>
<reference evidence="3" key="1">
    <citation type="journal article" date="2012" name="MBio">
        <title>Comparative genome analysis of Trichophyton rubrum and related dermatophytes reveals candidate genes involved in infection.</title>
        <authorList>
            <person name="Martinez D.A."/>
            <person name="Oliver B.G."/>
            <person name="Graeser Y."/>
            <person name="Goldberg J.M."/>
            <person name="Li W."/>
            <person name="Martinez-Rossi N.M."/>
            <person name="Monod M."/>
            <person name="Shelest E."/>
            <person name="Barton R.C."/>
            <person name="Birch E."/>
            <person name="Brakhage A.A."/>
            <person name="Chen Z."/>
            <person name="Gurr S.J."/>
            <person name="Heiman D."/>
            <person name="Heitman J."/>
            <person name="Kosti I."/>
            <person name="Rossi A."/>
            <person name="Saif S."/>
            <person name="Samalova M."/>
            <person name="Saunders C.W."/>
            <person name="Shea T."/>
            <person name="Summerbell R.C."/>
            <person name="Xu J."/>
            <person name="Young S."/>
            <person name="Zeng Q."/>
            <person name="Birren B.W."/>
            <person name="Cuomo C.A."/>
            <person name="White T.C."/>
        </authorList>
    </citation>
    <scope>NUCLEOTIDE SEQUENCE [LARGE SCALE GENOMIC DNA]</scope>
    <source>
        <strain evidence="3">ATCC MYA-4605 / CBS 113480</strain>
    </source>
</reference>
<protein>
    <submittedName>
        <fullName evidence="2">Uncharacterized protein</fullName>
    </submittedName>
</protein>
<feature type="chain" id="PRO_5002951422" evidence="1">
    <location>
        <begin position="18"/>
        <end position="101"/>
    </location>
</feature>
<evidence type="ECO:0000313" key="3">
    <source>
        <dbReference type="Proteomes" id="UP000002035"/>
    </source>
</evidence>
<sequence>MHFTWAFVPTLLGLTLAAPAPELEAYSQLAKRPECTAGCILACAGLGPPSAACYGPCFAACIATAQDGGEVDYPISVVNGTLVAPNGTTIFEKDDAKKENS</sequence>
<dbReference type="AlphaFoldDB" id="C5FHJ9"/>
<keyword evidence="3" id="KW-1185">Reference proteome</keyword>
<proteinExistence type="predicted"/>
<organism evidence="2 3">
    <name type="scientific">Arthroderma otae (strain ATCC MYA-4605 / CBS 113480)</name>
    <name type="common">Microsporum canis</name>
    <dbReference type="NCBI Taxonomy" id="554155"/>
    <lineage>
        <taxon>Eukaryota</taxon>
        <taxon>Fungi</taxon>
        <taxon>Dikarya</taxon>
        <taxon>Ascomycota</taxon>
        <taxon>Pezizomycotina</taxon>
        <taxon>Eurotiomycetes</taxon>
        <taxon>Eurotiomycetidae</taxon>
        <taxon>Onygenales</taxon>
        <taxon>Arthrodermataceae</taxon>
        <taxon>Microsporum</taxon>
    </lineage>
</organism>
<dbReference type="RefSeq" id="XP_002848624.1">
    <property type="nucleotide sequence ID" value="XM_002848578.1"/>
</dbReference>
<keyword evidence="1" id="KW-0732">Signal</keyword>
<dbReference type="Proteomes" id="UP000002035">
    <property type="component" value="Unassembled WGS sequence"/>
</dbReference>